<gene>
    <name evidence="2" type="ORF">AVEN_97475_1</name>
</gene>
<accession>A0A4Y2M3R7</accession>
<evidence type="ECO:0000313" key="2">
    <source>
        <dbReference type="EMBL" id="GBN20317.1"/>
    </source>
</evidence>
<reference evidence="2 3" key="1">
    <citation type="journal article" date="2019" name="Sci. Rep.">
        <title>Orb-weaving spider Araneus ventricosus genome elucidates the spidroin gene catalogue.</title>
        <authorList>
            <person name="Kono N."/>
            <person name="Nakamura H."/>
            <person name="Ohtoshi R."/>
            <person name="Moran D.A.P."/>
            <person name="Shinohara A."/>
            <person name="Yoshida Y."/>
            <person name="Fujiwara M."/>
            <person name="Mori M."/>
            <person name="Tomita M."/>
            <person name="Arakawa K."/>
        </authorList>
    </citation>
    <scope>NUCLEOTIDE SEQUENCE [LARGE SCALE GENOMIC DNA]</scope>
</reference>
<proteinExistence type="predicted"/>
<dbReference type="Proteomes" id="UP000499080">
    <property type="component" value="Unassembled WGS sequence"/>
</dbReference>
<evidence type="ECO:0000313" key="3">
    <source>
        <dbReference type="Proteomes" id="UP000499080"/>
    </source>
</evidence>
<sequence length="80" mass="9476">MIVHENRNRNPSMGNSYISKGIWGLMKEVCSGVKFMIRFYSEAFNRLIQSRQRRKPEQWENRFRGLESPAGIQRDPCKTI</sequence>
<feature type="region of interest" description="Disordered" evidence="1">
    <location>
        <begin position="58"/>
        <end position="80"/>
    </location>
</feature>
<dbReference type="EMBL" id="BGPR01006597">
    <property type="protein sequence ID" value="GBN20317.1"/>
    <property type="molecule type" value="Genomic_DNA"/>
</dbReference>
<dbReference type="AlphaFoldDB" id="A0A4Y2M3R7"/>
<name>A0A4Y2M3R7_ARAVE</name>
<evidence type="ECO:0000256" key="1">
    <source>
        <dbReference type="SAM" id="MobiDB-lite"/>
    </source>
</evidence>
<keyword evidence="3" id="KW-1185">Reference proteome</keyword>
<comment type="caution">
    <text evidence="2">The sequence shown here is derived from an EMBL/GenBank/DDBJ whole genome shotgun (WGS) entry which is preliminary data.</text>
</comment>
<protein>
    <submittedName>
        <fullName evidence="2">Uncharacterized protein</fullName>
    </submittedName>
</protein>
<organism evidence="2 3">
    <name type="scientific">Araneus ventricosus</name>
    <name type="common">Orbweaver spider</name>
    <name type="synonym">Epeira ventricosa</name>
    <dbReference type="NCBI Taxonomy" id="182803"/>
    <lineage>
        <taxon>Eukaryota</taxon>
        <taxon>Metazoa</taxon>
        <taxon>Ecdysozoa</taxon>
        <taxon>Arthropoda</taxon>
        <taxon>Chelicerata</taxon>
        <taxon>Arachnida</taxon>
        <taxon>Araneae</taxon>
        <taxon>Araneomorphae</taxon>
        <taxon>Entelegynae</taxon>
        <taxon>Araneoidea</taxon>
        <taxon>Araneidae</taxon>
        <taxon>Araneus</taxon>
    </lineage>
</organism>